<feature type="region of interest" description="Disordered" evidence="1">
    <location>
        <begin position="155"/>
        <end position="187"/>
    </location>
</feature>
<keyword evidence="2" id="KW-1185">Reference proteome</keyword>
<dbReference type="Proteomes" id="UP000887565">
    <property type="component" value="Unplaced"/>
</dbReference>
<proteinExistence type="predicted"/>
<sequence>GKNVRTNQETDPTKRQIKENDSKILKGTIDSETTVVVVVGTVVDQVFAQEEAKREFFSDILPYCYYISGESKFYKMLVKLLTFVVIAVEVKCQSLDNQKPRAKGFENRTAVVYANNIKGQDAKNRDYNLERKKGEADLHLAGGSKNYLTNAANGRASAQGAGGKTAIATKIGSGGTYETPRNKGDYR</sequence>
<accession>A0A915J6P8</accession>
<reference evidence="3" key="1">
    <citation type="submission" date="2022-11" db="UniProtKB">
        <authorList>
            <consortium name="WormBaseParasite"/>
        </authorList>
    </citation>
    <scope>IDENTIFICATION</scope>
</reference>
<evidence type="ECO:0000313" key="2">
    <source>
        <dbReference type="Proteomes" id="UP000887565"/>
    </source>
</evidence>
<dbReference type="AlphaFoldDB" id="A0A915J6P8"/>
<evidence type="ECO:0000256" key="1">
    <source>
        <dbReference type="SAM" id="MobiDB-lite"/>
    </source>
</evidence>
<evidence type="ECO:0000313" key="3">
    <source>
        <dbReference type="WBParaSite" id="nRc.2.0.1.t21815-RA"/>
    </source>
</evidence>
<organism evidence="2 3">
    <name type="scientific">Romanomermis culicivorax</name>
    <name type="common">Nematode worm</name>
    <dbReference type="NCBI Taxonomy" id="13658"/>
    <lineage>
        <taxon>Eukaryota</taxon>
        <taxon>Metazoa</taxon>
        <taxon>Ecdysozoa</taxon>
        <taxon>Nematoda</taxon>
        <taxon>Enoplea</taxon>
        <taxon>Dorylaimia</taxon>
        <taxon>Mermithida</taxon>
        <taxon>Mermithoidea</taxon>
        <taxon>Mermithidae</taxon>
        <taxon>Romanomermis</taxon>
    </lineage>
</organism>
<protein>
    <submittedName>
        <fullName evidence="3">Uncharacterized protein</fullName>
    </submittedName>
</protein>
<dbReference type="WBParaSite" id="nRc.2.0.1.t21815-RA">
    <property type="protein sequence ID" value="nRc.2.0.1.t21815-RA"/>
    <property type="gene ID" value="nRc.2.0.1.g21815"/>
</dbReference>
<name>A0A915J6P8_ROMCU</name>